<dbReference type="SUPFAM" id="SSF56601">
    <property type="entry name" value="beta-lactamase/transpeptidase-like"/>
    <property type="match status" value="1"/>
</dbReference>
<sequence length="122" mass="13703">MGWADGNIISTVEDLFKWHNALYTEKLVKKETLKEAFTPHVLRDGTSTGYGFGWFIGERAGVKEIWHSGGTIGYVSRFSRFVDEGVAVIMLTNCYDLAGPKRDELFDRIVNVVFAGLGRKIL</sequence>
<reference evidence="2 3" key="1">
    <citation type="submission" date="2015-12" db="EMBL/GenBank/DDBJ databases">
        <title>Draft genome sequnece of Fervidicola ferrireducens strain Y170.</title>
        <authorList>
            <person name="Patel B.K."/>
        </authorList>
    </citation>
    <scope>NUCLEOTIDE SEQUENCE [LARGE SCALE GENOMIC DNA]</scope>
    <source>
        <strain evidence="2 3">Y170</strain>
    </source>
</reference>
<dbReference type="EMBL" id="LOED01000002">
    <property type="protein sequence ID" value="KXG78542.1"/>
    <property type="molecule type" value="Genomic_DNA"/>
</dbReference>
<comment type="caution">
    <text evidence="2">The sequence shown here is derived from an EMBL/GenBank/DDBJ whole genome shotgun (WGS) entry which is preliminary data.</text>
</comment>
<proteinExistence type="predicted"/>
<dbReference type="InterPro" id="IPR012338">
    <property type="entry name" value="Beta-lactam/transpept-like"/>
</dbReference>
<dbReference type="PANTHER" id="PTHR46825:SF9">
    <property type="entry name" value="BETA-LACTAMASE-RELATED DOMAIN-CONTAINING PROTEIN"/>
    <property type="match status" value="1"/>
</dbReference>
<dbReference type="Gene3D" id="3.40.710.10">
    <property type="entry name" value="DD-peptidase/beta-lactamase superfamily"/>
    <property type="match status" value="1"/>
</dbReference>
<protein>
    <submittedName>
        <fullName evidence="2">Penicillin-binding protein 4</fullName>
    </submittedName>
</protein>
<dbReference type="Proteomes" id="UP000070427">
    <property type="component" value="Unassembled WGS sequence"/>
</dbReference>
<dbReference type="InterPro" id="IPR050491">
    <property type="entry name" value="AmpC-like"/>
</dbReference>
<evidence type="ECO:0000313" key="2">
    <source>
        <dbReference type="EMBL" id="KXG78542.1"/>
    </source>
</evidence>
<evidence type="ECO:0000259" key="1">
    <source>
        <dbReference type="Pfam" id="PF00144"/>
    </source>
</evidence>
<feature type="domain" description="Beta-lactamase-related" evidence="1">
    <location>
        <begin position="4"/>
        <end position="97"/>
    </location>
</feature>
<keyword evidence="3" id="KW-1185">Reference proteome</keyword>
<organism evidence="2 3">
    <name type="scientific">Fervidicola ferrireducens</name>
    <dbReference type="NCBI Taxonomy" id="520764"/>
    <lineage>
        <taxon>Bacteria</taxon>
        <taxon>Bacillati</taxon>
        <taxon>Bacillota</taxon>
        <taxon>Clostridia</taxon>
        <taxon>Thermosediminibacterales</taxon>
        <taxon>Thermosediminibacteraceae</taxon>
        <taxon>Fervidicola</taxon>
    </lineage>
</organism>
<gene>
    <name evidence="2" type="primary">pbpE_1</name>
    <name evidence="2" type="ORF">AN618_02980</name>
</gene>
<dbReference type="InParanoid" id="A0A140LDB7"/>
<dbReference type="STRING" id="520764.AN618_02980"/>
<dbReference type="InterPro" id="IPR001466">
    <property type="entry name" value="Beta-lactam-related"/>
</dbReference>
<accession>A0A140LDB7</accession>
<dbReference type="AlphaFoldDB" id="A0A140LDB7"/>
<name>A0A140LDB7_9FIRM</name>
<dbReference type="PANTHER" id="PTHR46825">
    <property type="entry name" value="D-ALANYL-D-ALANINE-CARBOXYPEPTIDASE/ENDOPEPTIDASE AMPH"/>
    <property type="match status" value="1"/>
</dbReference>
<dbReference type="Pfam" id="PF00144">
    <property type="entry name" value="Beta-lactamase"/>
    <property type="match status" value="1"/>
</dbReference>
<evidence type="ECO:0000313" key="3">
    <source>
        <dbReference type="Proteomes" id="UP000070427"/>
    </source>
</evidence>
<dbReference type="RefSeq" id="WP_066351198.1">
    <property type="nucleotide sequence ID" value="NZ_LOED01000002.1"/>
</dbReference>